<evidence type="ECO:0000313" key="4">
    <source>
        <dbReference type="Proteomes" id="UP000568106"/>
    </source>
</evidence>
<name>A0A7W8IHC7_9BACT</name>
<keyword evidence="1" id="KW-0175">Coiled coil</keyword>
<evidence type="ECO:0000256" key="1">
    <source>
        <dbReference type="SAM" id="Coils"/>
    </source>
</evidence>
<dbReference type="PANTHER" id="PTHR39339">
    <property type="entry name" value="SLR1444 PROTEIN"/>
    <property type="match status" value="1"/>
</dbReference>
<keyword evidence="4" id="KW-1185">Reference proteome</keyword>
<protein>
    <submittedName>
        <fullName evidence="3">CHAD domain-containing protein</fullName>
    </submittedName>
</protein>
<accession>A0A7W8IHC7</accession>
<dbReference type="InterPro" id="IPR038186">
    <property type="entry name" value="CHAD_dom_sf"/>
</dbReference>
<dbReference type="Gene3D" id="1.40.20.10">
    <property type="entry name" value="CHAD domain"/>
    <property type="match status" value="1"/>
</dbReference>
<reference evidence="3" key="1">
    <citation type="submission" date="2020-08" db="EMBL/GenBank/DDBJ databases">
        <title>Genomic Encyclopedia of Type Strains, Phase IV (KMG-V): Genome sequencing to study the core and pangenomes of soil and plant-associated prokaryotes.</title>
        <authorList>
            <person name="Whitman W."/>
        </authorList>
    </citation>
    <scope>NUCLEOTIDE SEQUENCE [LARGE SCALE GENOMIC DNA]</scope>
    <source>
        <strain evidence="3">M8UP27</strain>
    </source>
</reference>
<organism evidence="3 4">
    <name type="scientific">Tunturiibacter empetritectus</name>
    <dbReference type="NCBI Taxonomy" id="3069691"/>
    <lineage>
        <taxon>Bacteria</taxon>
        <taxon>Pseudomonadati</taxon>
        <taxon>Acidobacteriota</taxon>
        <taxon>Terriglobia</taxon>
        <taxon>Terriglobales</taxon>
        <taxon>Acidobacteriaceae</taxon>
        <taxon>Tunturiibacter</taxon>
    </lineage>
</organism>
<feature type="coiled-coil region" evidence="1">
    <location>
        <begin position="97"/>
        <end position="132"/>
    </location>
</feature>
<dbReference type="Pfam" id="PF05235">
    <property type="entry name" value="CHAD"/>
    <property type="match status" value="1"/>
</dbReference>
<dbReference type="PANTHER" id="PTHR39339:SF1">
    <property type="entry name" value="CHAD DOMAIN-CONTAINING PROTEIN"/>
    <property type="match status" value="1"/>
</dbReference>
<dbReference type="SMART" id="SM00880">
    <property type="entry name" value="CHAD"/>
    <property type="match status" value="1"/>
</dbReference>
<gene>
    <name evidence="3" type="ORF">HDF09_001862</name>
</gene>
<proteinExistence type="predicted"/>
<evidence type="ECO:0000313" key="3">
    <source>
        <dbReference type="EMBL" id="MBB5317193.1"/>
    </source>
</evidence>
<dbReference type="PROSITE" id="PS51708">
    <property type="entry name" value="CHAD"/>
    <property type="match status" value="1"/>
</dbReference>
<dbReference type="Proteomes" id="UP000568106">
    <property type="component" value="Unassembled WGS sequence"/>
</dbReference>
<comment type="caution">
    <text evidence="3">The sequence shown here is derived from an EMBL/GenBank/DDBJ whole genome shotgun (WGS) entry which is preliminary data.</text>
</comment>
<dbReference type="EMBL" id="JACHDY010000002">
    <property type="protein sequence ID" value="MBB5317193.1"/>
    <property type="molecule type" value="Genomic_DNA"/>
</dbReference>
<sequence>MPQPVITFLRYSLELKAALADCLADPKPKAVHQLRSSTRRLEAVLELLTPAADLPALPKRSSAFKRSVRKIRRIAGDVRDLDVHRELLGPYQTTGGATELETQLEASRKKKVKKLQQQISADEDEILRALDKLEMVFAGVNDFNLSGERLIHVARSWLAPAVSGLDPHEDGDLHSIRKACKTARYIAEIGSEESKAAAKFAKRLEDVQQTTGAWHDYLLLLDRAQTRLPSGSPVIKKLYAKAGLLRRQAESKAAHLLKA</sequence>
<evidence type="ECO:0000259" key="2">
    <source>
        <dbReference type="PROSITE" id="PS51708"/>
    </source>
</evidence>
<feature type="domain" description="CHAD" evidence="2">
    <location>
        <begin position="1"/>
        <end position="259"/>
    </location>
</feature>
<dbReference type="AlphaFoldDB" id="A0A7W8IHC7"/>
<dbReference type="InterPro" id="IPR007899">
    <property type="entry name" value="CHAD_dom"/>
</dbReference>